<comment type="caution">
    <text evidence="1">The sequence shown here is derived from an EMBL/GenBank/DDBJ whole genome shotgun (WGS) entry which is preliminary data.</text>
</comment>
<evidence type="ECO:0000313" key="4">
    <source>
        <dbReference type="Proteomes" id="UP000229681"/>
    </source>
</evidence>
<protein>
    <recommendedName>
        <fullName evidence="5">SRPBCC family protein</fullName>
    </recommendedName>
</protein>
<evidence type="ECO:0000313" key="3">
    <source>
        <dbReference type="Proteomes" id="UP000228947"/>
    </source>
</evidence>
<dbReference type="Proteomes" id="UP000228947">
    <property type="component" value="Unassembled WGS sequence"/>
</dbReference>
<dbReference type="EMBL" id="PGTL01000001">
    <property type="protein sequence ID" value="PJF43352.1"/>
    <property type="molecule type" value="Genomic_DNA"/>
</dbReference>
<dbReference type="InterPro" id="IPR019587">
    <property type="entry name" value="Polyketide_cyclase/dehydratase"/>
</dbReference>
<proteinExistence type="predicted"/>
<dbReference type="Pfam" id="PF10604">
    <property type="entry name" value="Polyketide_cyc2"/>
    <property type="match status" value="1"/>
</dbReference>
<dbReference type="AlphaFoldDB" id="A0A2M8PGH7"/>
<dbReference type="CDD" id="cd07812">
    <property type="entry name" value="SRPBCC"/>
    <property type="match status" value="1"/>
</dbReference>
<accession>A0A2M8Q0M7</accession>
<name>A0A2M8PGH7_9CHLR</name>
<evidence type="ECO:0008006" key="5">
    <source>
        <dbReference type="Google" id="ProtNLM"/>
    </source>
</evidence>
<gene>
    <name evidence="1" type="ORF">CUN49_04295</name>
    <name evidence="2" type="ORF">CUN50_00035</name>
</gene>
<organism evidence="1 4">
    <name type="scientific">Candidatus Thermofonsia Clade 1 bacterium</name>
    <dbReference type="NCBI Taxonomy" id="2364210"/>
    <lineage>
        <taxon>Bacteria</taxon>
        <taxon>Bacillati</taxon>
        <taxon>Chloroflexota</taxon>
        <taxon>Candidatus Thermofontia</taxon>
        <taxon>Candidatus Thermofonsia Clade 1</taxon>
    </lineage>
</organism>
<dbReference type="Proteomes" id="UP000229681">
    <property type="component" value="Unassembled WGS sequence"/>
</dbReference>
<dbReference type="InterPro" id="IPR023393">
    <property type="entry name" value="START-like_dom_sf"/>
</dbReference>
<dbReference type="Gene3D" id="3.30.530.20">
    <property type="match status" value="1"/>
</dbReference>
<dbReference type="EMBL" id="PGTM01000039">
    <property type="protein sequence ID" value="PJF36654.1"/>
    <property type="molecule type" value="Genomic_DNA"/>
</dbReference>
<accession>A0A2M8PGH7</accession>
<sequence>MQHLSESITINASPEAIWKLLTTPDLILQWFAGIDSVQASPDYPAVGSQISGSYKVLGVELRATQTVQEIQPNSAIHYTLEGLVTGTQRWQLSETNDGVRLSVSMDYNLSGGVLGKLAEPAVHQVNLNNAKQSLANIKAMAER</sequence>
<evidence type="ECO:0000313" key="1">
    <source>
        <dbReference type="EMBL" id="PJF36654.1"/>
    </source>
</evidence>
<dbReference type="SUPFAM" id="SSF55961">
    <property type="entry name" value="Bet v1-like"/>
    <property type="match status" value="1"/>
</dbReference>
<reference evidence="3 4" key="1">
    <citation type="submission" date="2017-11" db="EMBL/GenBank/DDBJ databases">
        <title>Evolution of Phototrophy in the Chloroflexi Phylum Driven by Horizontal Gene Transfer.</title>
        <authorList>
            <person name="Ward L.M."/>
            <person name="Hemp J."/>
            <person name="Shih P.M."/>
            <person name="Mcglynn S.E."/>
            <person name="Fischer W."/>
        </authorList>
    </citation>
    <scope>NUCLEOTIDE SEQUENCE [LARGE SCALE GENOMIC DNA]</scope>
    <source>
        <strain evidence="2">CP1_1M</strain>
        <strain evidence="1">JP3_13</strain>
    </source>
</reference>
<evidence type="ECO:0000313" key="2">
    <source>
        <dbReference type="EMBL" id="PJF43352.1"/>
    </source>
</evidence>